<evidence type="ECO:0000256" key="4">
    <source>
        <dbReference type="SAM" id="Phobius"/>
    </source>
</evidence>
<keyword evidence="4" id="KW-1133">Transmembrane helix</keyword>
<sequence>MEAQSLGTRKYSKVATVLIRMPNPAYYAFLALLALTLEINSAFSARIAGFHTTGGSQYINTRNILEELATRGHEVVMVVPSSFDKIKPSKKVPHKIYQAPYKPGFLEDTVIPLELEGKMMEVLFKMSKIQETLCESALNSTEVLKELKNYDLIIYDSGAFCAALIGELLKIQRIELFPYPPNSPDAFYHMIPSPISYVPQLPTGFTHKMTFKERLMNLGSYIGERLFLSIVYNRPMNALKMRYNITPERSFEGAVADVELLLIMADFALEYPQPLLPGHVMVGPLNVKDTQPLPPDLEEFVNNSGGHGFIIVSFGSMVASILPREKVDMLADAFGKLKQKVVWRLKGYIPSSLKANIKAVQWLPQNDLLAHKDIKAFVSHVGHNSLYESAYHGVPVVAFPLGGDQDSNAKKAEHFGLGLIVDHKNCSTQQLFETIEKVVGEPRFKTKAMHISGLLKDHPYTPLQETCNWIEYVVRHGGARHLRAQVFDIPWYQYYLLDVIAFLVTIVTLVVLVIRFICKCLCRVCCKKGDTKPKKE</sequence>
<evidence type="ECO:0008006" key="7">
    <source>
        <dbReference type="Google" id="ProtNLM"/>
    </source>
</evidence>
<dbReference type="PANTHER" id="PTHR48043:SF145">
    <property type="entry name" value="FI06409P-RELATED"/>
    <property type="match status" value="1"/>
</dbReference>
<dbReference type="InterPro" id="IPR002213">
    <property type="entry name" value="UDP_glucos_trans"/>
</dbReference>
<keyword evidence="3" id="KW-0808">Transferase</keyword>
<protein>
    <recommendedName>
        <fullName evidence="7">UDP-glycosyltransferases domain-containing protein</fullName>
    </recommendedName>
</protein>
<feature type="transmembrane region" description="Helical" evidence="4">
    <location>
        <begin position="494"/>
        <end position="518"/>
    </location>
</feature>
<accession>A0A3M6TY42</accession>
<dbReference type="PANTHER" id="PTHR48043">
    <property type="entry name" value="EG:EG0003.4 PROTEIN-RELATED"/>
    <property type="match status" value="1"/>
</dbReference>
<dbReference type="Gene3D" id="3.40.50.2000">
    <property type="entry name" value="Glycogen Phosphorylase B"/>
    <property type="match status" value="2"/>
</dbReference>
<reference evidence="5 6" key="1">
    <citation type="journal article" date="2018" name="Sci. Rep.">
        <title>Comparative analysis of the Pocillopora damicornis genome highlights role of immune system in coral evolution.</title>
        <authorList>
            <person name="Cunning R."/>
            <person name="Bay R.A."/>
            <person name="Gillette P."/>
            <person name="Baker A.C."/>
            <person name="Traylor-Knowles N."/>
        </authorList>
    </citation>
    <scope>NUCLEOTIDE SEQUENCE [LARGE SCALE GENOMIC DNA]</scope>
    <source>
        <strain evidence="5">RSMAS</strain>
        <tissue evidence="5">Whole animal</tissue>
    </source>
</reference>
<evidence type="ECO:0000256" key="3">
    <source>
        <dbReference type="ARBA" id="ARBA00022679"/>
    </source>
</evidence>
<gene>
    <name evidence="5" type="ORF">pdam_00000661</name>
</gene>
<dbReference type="CDD" id="cd03784">
    <property type="entry name" value="GT1_Gtf-like"/>
    <property type="match status" value="1"/>
</dbReference>
<evidence type="ECO:0000256" key="2">
    <source>
        <dbReference type="ARBA" id="ARBA00022676"/>
    </source>
</evidence>
<name>A0A3M6TY42_POCDA</name>
<keyword evidence="4" id="KW-0472">Membrane</keyword>
<dbReference type="OrthoDB" id="5835829at2759"/>
<keyword evidence="4" id="KW-0812">Transmembrane</keyword>
<dbReference type="FunFam" id="3.40.50.2000:FF:000021">
    <property type="entry name" value="UDP-glucuronosyltransferase"/>
    <property type="match status" value="1"/>
</dbReference>
<dbReference type="Proteomes" id="UP000275408">
    <property type="component" value="Unassembled WGS sequence"/>
</dbReference>
<comment type="similarity">
    <text evidence="1">Belongs to the UDP-glycosyltransferase family.</text>
</comment>
<dbReference type="EMBL" id="RCHS01002704">
    <property type="protein sequence ID" value="RMX46280.1"/>
    <property type="molecule type" value="Genomic_DNA"/>
</dbReference>
<organism evidence="5 6">
    <name type="scientific">Pocillopora damicornis</name>
    <name type="common">Cauliflower coral</name>
    <name type="synonym">Millepora damicornis</name>
    <dbReference type="NCBI Taxonomy" id="46731"/>
    <lineage>
        <taxon>Eukaryota</taxon>
        <taxon>Metazoa</taxon>
        <taxon>Cnidaria</taxon>
        <taxon>Anthozoa</taxon>
        <taxon>Hexacorallia</taxon>
        <taxon>Scleractinia</taxon>
        <taxon>Astrocoeniina</taxon>
        <taxon>Pocilloporidae</taxon>
        <taxon>Pocillopora</taxon>
    </lineage>
</organism>
<keyword evidence="6" id="KW-1185">Reference proteome</keyword>
<keyword evidence="2" id="KW-0328">Glycosyltransferase</keyword>
<dbReference type="InterPro" id="IPR050271">
    <property type="entry name" value="UDP-glycosyltransferase"/>
</dbReference>
<dbReference type="GO" id="GO:0008194">
    <property type="term" value="F:UDP-glycosyltransferase activity"/>
    <property type="evidence" value="ECO:0007669"/>
    <property type="project" value="InterPro"/>
</dbReference>
<evidence type="ECO:0000313" key="5">
    <source>
        <dbReference type="EMBL" id="RMX46280.1"/>
    </source>
</evidence>
<dbReference type="Pfam" id="PF00201">
    <property type="entry name" value="UDPGT"/>
    <property type="match status" value="1"/>
</dbReference>
<dbReference type="AlphaFoldDB" id="A0A3M6TY42"/>
<dbReference type="SUPFAM" id="SSF53756">
    <property type="entry name" value="UDP-Glycosyltransferase/glycogen phosphorylase"/>
    <property type="match status" value="1"/>
</dbReference>
<comment type="caution">
    <text evidence="5">The sequence shown here is derived from an EMBL/GenBank/DDBJ whole genome shotgun (WGS) entry which is preliminary data.</text>
</comment>
<evidence type="ECO:0000313" key="6">
    <source>
        <dbReference type="Proteomes" id="UP000275408"/>
    </source>
</evidence>
<dbReference type="STRING" id="46731.A0A3M6TY42"/>
<proteinExistence type="inferred from homology"/>
<evidence type="ECO:0000256" key="1">
    <source>
        <dbReference type="ARBA" id="ARBA00009995"/>
    </source>
</evidence>